<dbReference type="HAMAP" id="MF_00320">
    <property type="entry name" value="RNApol_arch_Rpo3"/>
    <property type="match status" value="1"/>
</dbReference>
<feature type="binding site" evidence="5">
    <location>
        <position position="211"/>
    </location>
    <ligand>
        <name>[3Fe-4S] cluster</name>
        <dbReference type="ChEBI" id="CHEBI:21137"/>
    </ligand>
</feature>
<dbReference type="GO" id="GO:0006351">
    <property type="term" value="P:DNA-templated transcription"/>
    <property type="evidence" value="ECO:0007669"/>
    <property type="project" value="UniProtKB-UniRule"/>
</dbReference>
<dbReference type="InterPro" id="IPR022842">
    <property type="entry name" value="RNAP_Rpo3/Rpb3/RPAC1"/>
</dbReference>
<gene>
    <name evidence="5" type="primary">rpo3</name>
    <name evidence="5" type="synonym">rpoD</name>
    <name evidence="7" type="ORF">MSSIT_2787</name>
</gene>
<dbReference type="EC" id="2.7.7.6" evidence="5"/>
<organism evidence="7 8">
    <name type="scientific">Methanosarcina siciliae T4/M</name>
    <dbReference type="NCBI Taxonomy" id="1434120"/>
    <lineage>
        <taxon>Archaea</taxon>
        <taxon>Methanobacteriati</taxon>
        <taxon>Methanobacteriota</taxon>
        <taxon>Stenosarchaea group</taxon>
        <taxon>Methanomicrobia</taxon>
        <taxon>Methanosarcinales</taxon>
        <taxon>Methanosarcinaceae</taxon>
        <taxon>Methanosarcina</taxon>
    </lineage>
</organism>
<dbReference type="InterPro" id="IPR001514">
    <property type="entry name" value="DNA-dir_RNA_pol_30-40kDasu_CS"/>
</dbReference>
<dbReference type="GO" id="GO:0003899">
    <property type="term" value="F:DNA-directed RNA polymerase activity"/>
    <property type="evidence" value="ECO:0007669"/>
    <property type="project" value="UniProtKB-UniRule"/>
</dbReference>
<comment type="cofactor">
    <cofactor evidence="5">
        <name>[3Fe-4S] cluster</name>
        <dbReference type="ChEBI" id="CHEBI:21137"/>
    </cofactor>
    <text evidence="5">Binds 1 [3Fe-4S] cluster.</text>
</comment>
<dbReference type="PROSITE" id="PS00446">
    <property type="entry name" value="RNA_POL_D_30KD"/>
    <property type="match status" value="1"/>
</dbReference>
<proteinExistence type="inferred from homology"/>
<keyword evidence="5" id="KW-0411">Iron-sulfur</keyword>
<dbReference type="KEGG" id="msw:MSSIT_2787"/>
<dbReference type="GO" id="GO:0016491">
    <property type="term" value="F:oxidoreductase activity"/>
    <property type="evidence" value="ECO:0007669"/>
    <property type="project" value="UniProtKB-ARBA"/>
</dbReference>
<keyword evidence="2 5" id="KW-0963">Cytoplasm</keyword>
<dbReference type="GO" id="GO:0046983">
    <property type="term" value="F:protein dimerization activity"/>
    <property type="evidence" value="ECO:0007669"/>
    <property type="project" value="InterPro"/>
</dbReference>
<dbReference type="EMBL" id="CP009506">
    <property type="protein sequence ID" value="AKB29506.1"/>
    <property type="molecule type" value="Genomic_DNA"/>
</dbReference>
<evidence type="ECO:0000256" key="2">
    <source>
        <dbReference type="ARBA" id="ARBA00022490"/>
    </source>
</evidence>
<keyword evidence="5" id="KW-0479">Metal-binding</keyword>
<dbReference type="Gene3D" id="3.30.1360.10">
    <property type="entry name" value="RNA polymerase, RBP11-like subunit"/>
    <property type="match status" value="1"/>
</dbReference>
<dbReference type="NCBIfam" id="NF001988">
    <property type="entry name" value="PRK00783.1"/>
    <property type="match status" value="1"/>
</dbReference>
<keyword evidence="5 7" id="KW-0808">Transferase</keyword>
<sequence>MTMEVDILELSDRSAKFVLSKVSTAFANGIRRAMVADVPTLAIEYVNLYDNTSVLYDEQLALRLSLIPLVTDIETYVPQAECDVCGGEGCPACEVSLTLSAEGPVTVYSRDLISSDPKIQPADPNVPIVELKKGQKLVLEAVAHMGYGKDSVKWQAGVACGYKNMPVITIENCDACGHCAAECPQGIISVGEAGAKIAEEDVMKCSICRLCEQVCDINAIKVDFYENSFVFTMESDGSYTAKDLALNAANVVKDKAGELLAILDQL</sequence>
<comment type="subcellular location">
    <subcellularLocation>
        <location evidence="5">Cytoplasm</location>
    </subcellularLocation>
</comment>
<dbReference type="PANTHER" id="PTHR11800">
    <property type="entry name" value="DNA-DIRECTED RNA POLYMERASE"/>
    <property type="match status" value="1"/>
</dbReference>
<dbReference type="InterPro" id="IPR011263">
    <property type="entry name" value="DNA-dir_RNA_pol_RpoA/D/Rpb3"/>
</dbReference>
<dbReference type="InterPro" id="IPR011262">
    <property type="entry name" value="DNA-dir_RNA_pol_insert"/>
</dbReference>
<dbReference type="Gene3D" id="3.30.70.3110">
    <property type="match status" value="1"/>
</dbReference>
<comment type="subunit">
    <text evidence="5">Part of the RNA polymerase complex.</text>
</comment>
<dbReference type="AlphaFoldDB" id="A0A0E3L920"/>
<evidence type="ECO:0000256" key="3">
    <source>
        <dbReference type="ARBA" id="ARBA00023163"/>
    </source>
</evidence>
<dbReference type="RefSeq" id="WP_048173349.1">
    <property type="nucleotide sequence ID" value="NZ_CP009506.1"/>
</dbReference>
<keyword evidence="8" id="KW-1185">Reference proteome</keyword>
<keyword evidence="1 5" id="KW-0240">DNA-directed RNA polymerase</keyword>
<accession>A0A0E3L920</accession>
<dbReference type="Pfam" id="PF01000">
    <property type="entry name" value="RNA_pol_A_bac"/>
    <property type="match status" value="1"/>
</dbReference>
<dbReference type="GO" id="GO:0005737">
    <property type="term" value="C:cytoplasm"/>
    <property type="evidence" value="ECO:0007669"/>
    <property type="project" value="UniProtKB-SubCell"/>
</dbReference>
<dbReference type="PATRIC" id="fig|1434120.4.peg.3648"/>
<evidence type="ECO:0000256" key="5">
    <source>
        <dbReference type="HAMAP-Rule" id="MF_00320"/>
    </source>
</evidence>
<feature type="binding site" evidence="5">
    <location>
        <position position="205"/>
    </location>
    <ligand>
        <name>[3Fe-4S] cluster</name>
        <dbReference type="ChEBI" id="CHEBI:21137"/>
    </ligand>
</feature>
<dbReference type="InterPro" id="IPR036603">
    <property type="entry name" value="RBP11-like"/>
</dbReference>
<dbReference type="GO" id="GO:0000428">
    <property type="term" value="C:DNA-directed RNA polymerase complex"/>
    <property type="evidence" value="ECO:0007669"/>
    <property type="project" value="UniProtKB-KW"/>
</dbReference>
<evidence type="ECO:0000259" key="6">
    <source>
        <dbReference type="PROSITE" id="PS51379"/>
    </source>
</evidence>
<comment type="similarity">
    <text evidence="4 5">Belongs to the archaeal Rpo3/eukaryotic RPB3 RNA polymerase subunit family.</text>
</comment>
<dbReference type="Proteomes" id="UP000033111">
    <property type="component" value="Chromosome"/>
</dbReference>
<dbReference type="OrthoDB" id="84933at2157"/>
<feature type="domain" description="4Fe-4S ferredoxin-type" evidence="6">
    <location>
        <begin position="196"/>
        <end position="225"/>
    </location>
</feature>
<dbReference type="InterPro" id="IPR050518">
    <property type="entry name" value="Rpo3/RPB3_RNA_Pol_subunit"/>
</dbReference>
<dbReference type="GO" id="GO:0051538">
    <property type="term" value="F:3 iron, 4 sulfur cluster binding"/>
    <property type="evidence" value="ECO:0007669"/>
    <property type="project" value="UniProtKB-KW"/>
</dbReference>
<feature type="binding site" evidence="5">
    <location>
        <position position="208"/>
    </location>
    <ligand>
        <name>[3Fe-4S] cluster</name>
        <dbReference type="ChEBI" id="CHEBI:21137"/>
    </ligand>
</feature>
<dbReference type="InterPro" id="IPR017896">
    <property type="entry name" value="4Fe4S_Fe-S-bd"/>
</dbReference>
<feature type="domain" description="4Fe-4S ferredoxin-type" evidence="6">
    <location>
        <begin position="164"/>
        <end position="193"/>
    </location>
</feature>
<dbReference type="GO" id="GO:0003677">
    <property type="term" value="F:DNA binding"/>
    <property type="evidence" value="ECO:0007669"/>
    <property type="project" value="UniProtKB-UniRule"/>
</dbReference>
<keyword evidence="5" id="KW-0408">Iron</keyword>
<dbReference type="PANTHER" id="PTHR11800:SF2">
    <property type="entry name" value="DNA-DIRECTED RNA POLYMERASE II SUBUNIT RPB3"/>
    <property type="match status" value="1"/>
</dbReference>
<dbReference type="HOGENOM" id="CLU_038421_3_1_2"/>
<evidence type="ECO:0000256" key="1">
    <source>
        <dbReference type="ARBA" id="ARBA00022478"/>
    </source>
</evidence>
<evidence type="ECO:0000256" key="4">
    <source>
        <dbReference type="ARBA" id="ARBA00025804"/>
    </source>
</evidence>
<evidence type="ECO:0000313" key="7">
    <source>
        <dbReference type="EMBL" id="AKB29506.1"/>
    </source>
</evidence>
<dbReference type="InterPro" id="IPR036643">
    <property type="entry name" value="RNApol_insert_sf"/>
</dbReference>
<dbReference type="CDD" id="cd07030">
    <property type="entry name" value="RNAP_D"/>
    <property type="match status" value="1"/>
</dbReference>
<protein>
    <recommendedName>
        <fullName evidence="5">DNA-directed RNA polymerase subunit Rpo3</fullName>
        <ecNumber evidence="5">2.7.7.6</ecNumber>
    </recommendedName>
    <alternativeName>
        <fullName evidence="5">DNA-directed RNA polymerase subunit D</fullName>
    </alternativeName>
</protein>
<dbReference type="InterPro" id="IPR017900">
    <property type="entry name" value="4Fe4S_Fe_S_CS"/>
</dbReference>
<dbReference type="SUPFAM" id="SSF56553">
    <property type="entry name" value="Insert subdomain of RNA polymerase alpha subunit"/>
    <property type="match status" value="1"/>
</dbReference>
<dbReference type="PROSITE" id="PS00198">
    <property type="entry name" value="4FE4S_FER_1"/>
    <property type="match status" value="1"/>
</dbReference>
<dbReference type="Gene3D" id="2.170.120.12">
    <property type="entry name" value="DNA-directed RNA polymerase, insert domain"/>
    <property type="match status" value="1"/>
</dbReference>
<dbReference type="GeneID" id="24861684"/>
<dbReference type="SMART" id="SM00662">
    <property type="entry name" value="RPOLD"/>
    <property type="match status" value="1"/>
</dbReference>
<keyword evidence="3 5" id="KW-0804">Transcription</keyword>
<comment type="function">
    <text evidence="5">DNA-dependent RNA polymerase (RNAP) catalyzes the transcription of DNA into RNA using the four ribonucleoside triphosphates as substrates.</text>
</comment>
<comment type="catalytic activity">
    <reaction evidence="5">
        <text>RNA(n) + a ribonucleoside 5'-triphosphate = RNA(n+1) + diphosphate</text>
        <dbReference type="Rhea" id="RHEA:21248"/>
        <dbReference type="Rhea" id="RHEA-COMP:14527"/>
        <dbReference type="Rhea" id="RHEA-COMP:17342"/>
        <dbReference type="ChEBI" id="CHEBI:33019"/>
        <dbReference type="ChEBI" id="CHEBI:61557"/>
        <dbReference type="ChEBI" id="CHEBI:140395"/>
        <dbReference type="EC" id="2.7.7.6"/>
    </reaction>
</comment>
<keyword evidence="5 7" id="KW-0548">Nucleotidyltransferase</keyword>
<evidence type="ECO:0000313" key="8">
    <source>
        <dbReference type="Proteomes" id="UP000033111"/>
    </source>
</evidence>
<dbReference type="Pfam" id="PF01193">
    <property type="entry name" value="RNA_pol_L"/>
    <property type="match status" value="1"/>
</dbReference>
<name>A0A0E3L920_9EURY</name>
<reference evidence="7 8" key="1">
    <citation type="submission" date="2014-07" db="EMBL/GenBank/DDBJ databases">
        <title>Methanogenic archaea and the global carbon cycle.</title>
        <authorList>
            <person name="Henriksen J.R."/>
            <person name="Luke J."/>
            <person name="Reinhart S."/>
            <person name="Benedict M.N."/>
            <person name="Youngblut N.D."/>
            <person name="Metcalf M.E."/>
            <person name="Whitaker R.J."/>
            <person name="Metcalf W.W."/>
        </authorList>
    </citation>
    <scope>NUCLEOTIDE SEQUENCE [LARGE SCALE GENOMIC DNA]</scope>
    <source>
        <strain evidence="7 8">T4/M</strain>
    </source>
</reference>
<dbReference type="SUPFAM" id="SSF55257">
    <property type="entry name" value="RBP11-like subunits of RNA polymerase"/>
    <property type="match status" value="1"/>
</dbReference>
<dbReference type="PROSITE" id="PS51379">
    <property type="entry name" value="4FE4S_FER_2"/>
    <property type="match status" value="2"/>
</dbReference>
<dbReference type="GO" id="GO:0046872">
    <property type="term" value="F:metal ion binding"/>
    <property type="evidence" value="ECO:0007669"/>
    <property type="project" value="UniProtKB-KW"/>
</dbReference>
<keyword evidence="5" id="KW-0003">3Fe-4S</keyword>